<feature type="region of interest" description="Disordered" evidence="1">
    <location>
        <begin position="255"/>
        <end position="287"/>
    </location>
</feature>
<comment type="caution">
    <text evidence="2">The sequence shown here is derived from an EMBL/GenBank/DDBJ whole genome shotgun (WGS) entry which is preliminary data.</text>
</comment>
<evidence type="ECO:0000313" key="3">
    <source>
        <dbReference type="Proteomes" id="UP000809789"/>
    </source>
</evidence>
<feature type="region of interest" description="Disordered" evidence="1">
    <location>
        <begin position="166"/>
        <end position="240"/>
    </location>
</feature>
<feature type="region of interest" description="Disordered" evidence="1">
    <location>
        <begin position="316"/>
        <end position="345"/>
    </location>
</feature>
<feature type="compositionally biased region" description="Basic and acidic residues" evidence="1">
    <location>
        <begin position="255"/>
        <end position="264"/>
    </location>
</feature>
<organism evidence="2 3">
    <name type="scientific">Elsinoe batatas</name>
    <dbReference type="NCBI Taxonomy" id="2601811"/>
    <lineage>
        <taxon>Eukaryota</taxon>
        <taxon>Fungi</taxon>
        <taxon>Dikarya</taxon>
        <taxon>Ascomycota</taxon>
        <taxon>Pezizomycotina</taxon>
        <taxon>Dothideomycetes</taxon>
        <taxon>Dothideomycetidae</taxon>
        <taxon>Myriangiales</taxon>
        <taxon>Elsinoaceae</taxon>
        <taxon>Elsinoe</taxon>
    </lineage>
</organism>
<feature type="region of interest" description="Disordered" evidence="1">
    <location>
        <begin position="1"/>
        <end position="20"/>
    </location>
</feature>
<evidence type="ECO:0000313" key="2">
    <source>
        <dbReference type="EMBL" id="KAG8622909.1"/>
    </source>
</evidence>
<reference evidence="2" key="1">
    <citation type="submission" date="2021-07" db="EMBL/GenBank/DDBJ databases">
        <title>Elsinoe batatas strain:CRI-CJ2 Genome sequencing and assembly.</title>
        <authorList>
            <person name="Huang L."/>
        </authorList>
    </citation>
    <scope>NUCLEOTIDE SEQUENCE</scope>
    <source>
        <strain evidence="2">CRI-CJ2</strain>
    </source>
</reference>
<dbReference type="Proteomes" id="UP000809789">
    <property type="component" value="Unassembled WGS sequence"/>
</dbReference>
<dbReference type="AlphaFoldDB" id="A0A8K0KSA8"/>
<accession>A0A8K0KSA8</accession>
<keyword evidence="3" id="KW-1185">Reference proteome</keyword>
<protein>
    <submittedName>
        <fullName evidence="2">Uncharacterized protein</fullName>
    </submittedName>
</protein>
<name>A0A8K0KSA8_9PEZI</name>
<feature type="compositionally biased region" description="Basic and acidic residues" evidence="1">
    <location>
        <begin position="215"/>
        <end position="229"/>
    </location>
</feature>
<gene>
    <name evidence="2" type="ORF">KVT40_009226</name>
</gene>
<feature type="compositionally biased region" description="Polar residues" evidence="1">
    <location>
        <begin position="322"/>
        <end position="343"/>
    </location>
</feature>
<dbReference type="EMBL" id="JAESVG020000011">
    <property type="protein sequence ID" value="KAG8622909.1"/>
    <property type="molecule type" value="Genomic_DNA"/>
</dbReference>
<proteinExistence type="predicted"/>
<sequence>MTSERQIPDRASTEVPTRADNEAARALSQIRDFPNNIPVELQVSGRSSKHNGVPWGKHVLRFYRQIAQALPADKAVAKFRSVKTAGKLEKLTCATLGEIAADVKLSSSNQEDSETEHDLPLEHAGASVRAQGNIQRRGVDTTEDWSGAKTLVPDVSGVRVQQHTQGTLHEAGIHSEETPDQTEALDPQRPADFGVAADGESRPEPSASFPNQSRLDGRGPKDDEFERAHPQMSGTTNPQAMWDTLSLKENPRILERNPANEKATRAQPGTSDGPSLRMNGDPDTSFFPPFRIRQNRSQDYHPSTTRLYGLSSVSVPSRGYDNDQQARQSFSNLHGATSPSWRSRSPAIQGIGASEAFCGPSSRVAG</sequence>
<evidence type="ECO:0000256" key="1">
    <source>
        <dbReference type="SAM" id="MobiDB-lite"/>
    </source>
</evidence>